<dbReference type="Proteomes" id="UP000823388">
    <property type="component" value="Chromosome 5K"/>
</dbReference>
<feature type="region of interest" description="Disordered" evidence="1">
    <location>
        <begin position="63"/>
        <end position="148"/>
    </location>
</feature>
<comment type="caution">
    <text evidence="2">The sequence shown here is derived from an EMBL/GenBank/DDBJ whole genome shotgun (WGS) entry which is preliminary data.</text>
</comment>
<dbReference type="EMBL" id="CM029045">
    <property type="protein sequence ID" value="KAG2598287.1"/>
    <property type="molecule type" value="Genomic_DNA"/>
</dbReference>
<feature type="compositionally biased region" description="Pro residues" evidence="1">
    <location>
        <begin position="83"/>
        <end position="92"/>
    </location>
</feature>
<organism evidence="2 3">
    <name type="scientific">Panicum virgatum</name>
    <name type="common">Blackwell switchgrass</name>
    <dbReference type="NCBI Taxonomy" id="38727"/>
    <lineage>
        <taxon>Eukaryota</taxon>
        <taxon>Viridiplantae</taxon>
        <taxon>Streptophyta</taxon>
        <taxon>Embryophyta</taxon>
        <taxon>Tracheophyta</taxon>
        <taxon>Spermatophyta</taxon>
        <taxon>Magnoliopsida</taxon>
        <taxon>Liliopsida</taxon>
        <taxon>Poales</taxon>
        <taxon>Poaceae</taxon>
        <taxon>PACMAD clade</taxon>
        <taxon>Panicoideae</taxon>
        <taxon>Panicodae</taxon>
        <taxon>Paniceae</taxon>
        <taxon>Panicinae</taxon>
        <taxon>Panicum</taxon>
        <taxon>Panicum sect. Hiantes</taxon>
    </lineage>
</organism>
<proteinExistence type="predicted"/>
<evidence type="ECO:0000256" key="1">
    <source>
        <dbReference type="SAM" id="MobiDB-lite"/>
    </source>
</evidence>
<reference evidence="2" key="1">
    <citation type="submission" date="2020-05" db="EMBL/GenBank/DDBJ databases">
        <title>WGS assembly of Panicum virgatum.</title>
        <authorList>
            <person name="Lovell J.T."/>
            <person name="Jenkins J."/>
            <person name="Shu S."/>
            <person name="Juenger T.E."/>
            <person name="Schmutz J."/>
        </authorList>
    </citation>
    <scope>NUCLEOTIDE SEQUENCE</scope>
    <source>
        <strain evidence="2">AP13</strain>
    </source>
</reference>
<sequence length="158" mass="17154">MTDLLATSRRSSNNHFHLARTAGDLPTSTPIIRLVGTTPDCIADAPATTSTAQKKRMVMLGIRRPIGRTPIPLSHHHPRRRPSVPPPPPPPELGSTPRKRSSGRGRAWPDPCGGQRRRGECCGRAPPAKVTRRSVAPSTTGQPSSSPPCYRCWRLCCS</sequence>
<keyword evidence="3" id="KW-1185">Reference proteome</keyword>
<accession>A0A8T0SJF3</accession>
<protein>
    <submittedName>
        <fullName evidence="2">Uncharacterized protein</fullName>
    </submittedName>
</protein>
<evidence type="ECO:0000313" key="2">
    <source>
        <dbReference type="EMBL" id="KAG2598287.1"/>
    </source>
</evidence>
<dbReference type="AlphaFoldDB" id="A0A8T0SJF3"/>
<gene>
    <name evidence="2" type="ORF">PVAP13_5KG360300</name>
</gene>
<feature type="compositionally biased region" description="Low complexity" evidence="1">
    <location>
        <begin position="137"/>
        <end position="148"/>
    </location>
</feature>
<evidence type="ECO:0000313" key="3">
    <source>
        <dbReference type="Proteomes" id="UP000823388"/>
    </source>
</evidence>
<name>A0A8T0SJF3_PANVG</name>